<dbReference type="InterPro" id="IPR023346">
    <property type="entry name" value="Lysozyme-like_dom_sf"/>
</dbReference>
<feature type="domain" description="LysM" evidence="1">
    <location>
        <begin position="224"/>
        <end position="268"/>
    </location>
</feature>
<dbReference type="SUPFAM" id="SSF53955">
    <property type="entry name" value="Lysozyme-like"/>
    <property type="match status" value="1"/>
</dbReference>
<organism evidence="2">
    <name type="scientific">Candidatus Methanophaga sp. ANME-1 ERB7</name>
    <dbReference type="NCBI Taxonomy" id="2759913"/>
    <lineage>
        <taxon>Archaea</taxon>
        <taxon>Methanobacteriati</taxon>
        <taxon>Methanobacteriota</taxon>
        <taxon>Stenosarchaea group</taxon>
        <taxon>Methanomicrobia</taxon>
        <taxon>Candidatus Methanophagales</taxon>
        <taxon>Candidatus Methanophagaceae</taxon>
        <taxon>Candidatus Methanophaga</taxon>
    </lineage>
</organism>
<sequence length="279" mass="32101">MLKENKLPEDLKYIAIAESALRPHVSSKRGAIGFWQFMRQTGIKYGLTINGYIDERRNLLASTQAAIRYFEELYQKFGSWTLAAAAYNMGDEGLLAEILEQETDTYYHLYLPIETQRFVFRVISAKLIFSNPEKYGFFLSEEDYYPPLEFDRIHLNCLQDIPIRIVARAAKTHFKVIKDLNPEIRGHYITKGGHQILIPNGSAKGFHSRYQGLLKDWLASKKEFVYIVKQGDNLSSIADRFGVPLAVLIIWNKLDLKAHIYPGDQLIIYSKEVKNGDTD</sequence>
<proteinExistence type="predicted"/>
<dbReference type="CDD" id="cd16894">
    <property type="entry name" value="MltD-like"/>
    <property type="match status" value="1"/>
</dbReference>
<dbReference type="Gene3D" id="1.10.530.10">
    <property type="match status" value="1"/>
</dbReference>
<name>A0A7G9ZC55_9EURY</name>
<protein>
    <recommendedName>
        <fullName evidence="1">LysM domain-containing protein</fullName>
    </recommendedName>
</protein>
<dbReference type="InterPro" id="IPR036779">
    <property type="entry name" value="LysM_dom_sf"/>
</dbReference>
<dbReference type="Pfam" id="PF01464">
    <property type="entry name" value="SLT"/>
    <property type="match status" value="1"/>
</dbReference>
<reference evidence="2" key="1">
    <citation type="submission" date="2020-06" db="EMBL/GenBank/DDBJ databases">
        <title>Unique genomic features of the anaerobic methanotrophic archaea.</title>
        <authorList>
            <person name="Chadwick G.L."/>
            <person name="Skennerton C.T."/>
            <person name="Laso-Perez R."/>
            <person name="Leu A.O."/>
            <person name="Speth D.R."/>
            <person name="Yu H."/>
            <person name="Morgan-Lang C."/>
            <person name="Hatzenpichler R."/>
            <person name="Goudeau D."/>
            <person name="Malmstrom R."/>
            <person name="Brazelton W.J."/>
            <person name="Woyke T."/>
            <person name="Hallam S.J."/>
            <person name="Tyson G.W."/>
            <person name="Wegener G."/>
            <person name="Boetius A."/>
            <person name="Orphan V."/>
        </authorList>
    </citation>
    <scope>NUCLEOTIDE SEQUENCE</scope>
</reference>
<dbReference type="Gene3D" id="3.10.350.10">
    <property type="entry name" value="LysM domain"/>
    <property type="match status" value="1"/>
</dbReference>
<dbReference type="AlphaFoldDB" id="A0A7G9ZC55"/>
<dbReference type="CDD" id="cd00118">
    <property type="entry name" value="LysM"/>
    <property type="match status" value="1"/>
</dbReference>
<accession>A0A7G9ZC55</accession>
<dbReference type="PROSITE" id="PS51782">
    <property type="entry name" value="LYSM"/>
    <property type="match status" value="1"/>
</dbReference>
<evidence type="ECO:0000313" key="2">
    <source>
        <dbReference type="EMBL" id="QNO57839.1"/>
    </source>
</evidence>
<gene>
    <name evidence="2" type="ORF">BICGGCBA_00025</name>
</gene>
<dbReference type="Pfam" id="PF01476">
    <property type="entry name" value="LysM"/>
    <property type="match status" value="1"/>
</dbReference>
<dbReference type="InterPro" id="IPR018392">
    <property type="entry name" value="LysM"/>
</dbReference>
<dbReference type="EMBL" id="MT631703">
    <property type="protein sequence ID" value="QNO57839.1"/>
    <property type="molecule type" value="Genomic_DNA"/>
</dbReference>
<dbReference type="InterPro" id="IPR008258">
    <property type="entry name" value="Transglycosylase_SLT_dom_1"/>
</dbReference>
<dbReference type="SUPFAM" id="SSF54106">
    <property type="entry name" value="LysM domain"/>
    <property type="match status" value="1"/>
</dbReference>
<dbReference type="SMART" id="SM00257">
    <property type="entry name" value="LysM"/>
    <property type="match status" value="1"/>
</dbReference>
<evidence type="ECO:0000259" key="1">
    <source>
        <dbReference type="PROSITE" id="PS51782"/>
    </source>
</evidence>